<dbReference type="Gene3D" id="3.40.50.300">
    <property type="entry name" value="P-loop containing nucleotide triphosphate hydrolases"/>
    <property type="match status" value="3"/>
</dbReference>
<feature type="binding site" evidence="5">
    <location>
        <begin position="219"/>
        <end position="226"/>
    </location>
    <ligand>
        <name>ATP</name>
        <dbReference type="ChEBI" id="CHEBI:30616"/>
    </ligand>
</feature>
<dbReference type="RefSeq" id="WP_125125959.1">
    <property type="nucleotide sequence ID" value="NZ_RHJS01000002.1"/>
</dbReference>
<dbReference type="GO" id="GO:0016787">
    <property type="term" value="F:hydrolase activity"/>
    <property type="evidence" value="ECO:0007669"/>
    <property type="project" value="UniProtKB-UniRule"/>
</dbReference>
<evidence type="ECO:0000256" key="5">
    <source>
        <dbReference type="PROSITE-ProRule" id="PRU00560"/>
    </source>
</evidence>
<dbReference type="GO" id="GO:0003677">
    <property type="term" value="F:DNA binding"/>
    <property type="evidence" value="ECO:0007669"/>
    <property type="project" value="InterPro"/>
</dbReference>
<evidence type="ECO:0000259" key="7">
    <source>
        <dbReference type="PROSITE" id="PS51198"/>
    </source>
</evidence>
<evidence type="ECO:0000313" key="8">
    <source>
        <dbReference type="EMBL" id="RRK30082.1"/>
    </source>
</evidence>
<evidence type="ECO:0000256" key="1">
    <source>
        <dbReference type="ARBA" id="ARBA00022741"/>
    </source>
</evidence>
<keyword evidence="9" id="KW-1185">Reference proteome</keyword>
<dbReference type="SUPFAM" id="SSF52540">
    <property type="entry name" value="P-loop containing nucleoside triphosphate hydrolases"/>
    <property type="match status" value="1"/>
</dbReference>
<evidence type="ECO:0000256" key="4">
    <source>
        <dbReference type="ARBA" id="ARBA00022840"/>
    </source>
</evidence>
<dbReference type="GO" id="GO:0005524">
    <property type="term" value="F:ATP binding"/>
    <property type="evidence" value="ECO:0007669"/>
    <property type="project" value="UniProtKB-UniRule"/>
</dbReference>
<evidence type="ECO:0000313" key="9">
    <source>
        <dbReference type="Proteomes" id="UP000274920"/>
    </source>
</evidence>
<dbReference type="PANTHER" id="PTHR11070:SF17">
    <property type="entry name" value="DNA HELICASE IV"/>
    <property type="match status" value="1"/>
</dbReference>
<keyword evidence="4 5" id="KW-0067">ATP-binding</keyword>
<comment type="caution">
    <text evidence="8">The sequence shown here is derived from an EMBL/GenBank/DDBJ whole genome shotgun (WGS) entry which is preliminary data.</text>
</comment>
<dbReference type="EMBL" id="RHJS01000002">
    <property type="protein sequence ID" value="RRK30082.1"/>
    <property type="molecule type" value="Genomic_DNA"/>
</dbReference>
<dbReference type="PROSITE" id="PS51198">
    <property type="entry name" value="UVRD_HELICASE_ATP_BIND"/>
    <property type="match status" value="1"/>
</dbReference>
<dbReference type="GO" id="GO:0043138">
    <property type="term" value="F:3'-5' DNA helicase activity"/>
    <property type="evidence" value="ECO:0007669"/>
    <property type="project" value="TreeGrafter"/>
</dbReference>
<reference evidence="8" key="1">
    <citation type="submission" date="2018-10" db="EMBL/GenBank/DDBJ databases">
        <title>Schaedlerella arabinophila gen. nov. sp. nov., isolated from the mouse intestinal tract and comparative analysis with the genome of the closely related altered Schaedler flora strain ASF502.</title>
        <authorList>
            <person name="Miyake S."/>
            <person name="Soh M."/>
            <person name="Seedorf H."/>
        </authorList>
    </citation>
    <scope>NUCLEOTIDE SEQUENCE [LARGE SCALE GENOMIC DNA]</scope>
    <source>
        <strain evidence="8">DSM 106076</strain>
    </source>
</reference>
<dbReference type="InterPro" id="IPR014016">
    <property type="entry name" value="UvrD-like_ATP-bd"/>
</dbReference>
<dbReference type="InterPro" id="IPR027417">
    <property type="entry name" value="P-loop_NTPase"/>
</dbReference>
<dbReference type="GO" id="GO:0000725">
    <property type="term" value="P:recombinational repair"/>
    <property type="evidence" value="ECO:0007669"/>
    <property type="project" value="TreeGrafter"/>
</dbReference>
<feature type="compositionally biased region" description="Basic and acidic residues" evidence="6">
    <location>
        <begin position="593"/>
        <end position="624"/>
    </location>
</feature>
<name>A0A426DBG4_9FIRM</name>
<evidence type="ECO:0000256" key="6">
    <source>
        <dbReference type="SAM" id="MobiDB-lite"/>
    </source>
</evidence>
<dbReference type="Pfam" id="PF00580">
    <property type="entry name" value="UvrD-helicase"/>
    <property type="match status" value="1"/>
</dbReference>
<dbReference type="InterPro" id="IPR000212">
    <property type="entry name" value="DNA_helicase_UvrD/REP"/>
</dbReference>
<feature type="domain" description="UvrD-like helicase ATP-binding" evidence="7">
    <location>
        <begin position="198"/>
        <end position="537"/>
    </location>
</feature>
<dbReference type="Proteomes" id="UP000274920">
    <property type="component" value="Unassembled WGS sequence"/>
</dbReference>
<protein>
    <submittedName>
        <fullName evidence="8">AAA family ATPase</fullName>
    </submittedName>
</protein>
<dbReference type="AlphaFoldDB" id="A0A426DBG4"/>
<accession>A0A426DBG4</accession>
<organism evidence="8 9">
    <name type="scientific">Schaedlerella arabinosiphila</name>
    <dbReference type="NCBI Taxonomy" id="2044587"/>
    <lineage>
        <taxon>Bacteria</taxon>
        <taxon>Bacillati</taxon>
        <taxon>Bacillota</taxon>
        <taxon>Clostridia</taxon>
        <taxon>Lachnospirales</taxon>
        <taxon>Lachnospiraceae</taxon>
        <taxon>Schaedlerella</taxon>
    </lineage>
</organism>
<keyword evidence="3 5" id="KW-0347">Helicase</keyword>
<keyword evidence="1 5" id="KW-0547">Nucleotide-binding</keyword>
<evidence type="ECO:0000256" key="3">
    <source>
        <dbReference type="ARBA" id="ARBA00022806"/>
    </source>
</evidence>
<feature type="region of interest" description="Disordered" evidence="6">
    <location>
        <begin position="593"/>
        <end position="629"/>
    </location>
</feature>
<evidence type="ECO:0000256" key="2">
    <source>
        <dbReference type="ARBA" id="ARBA00022801"/>
    </source>
</evidence>
<dbReference type="GO" id="GO:0005829">
    <property type="term" value="C:cytosol"/>
    <property type="evidence" value="ECO:0007669"/>
    <property type="project" value="TreeGrafter"/>
</dbReference>
<keyword evidence="2 5" id="KW-0378">Hydrolase</keyword>
<sequence length="724" mass="84525">MSAGTEFLAVVMEKLRGRIRELDETIEFVQKDIEGMHEYYWENYTEMDQYGYENFDNSQALLTQINANQENLNMRRRLKRMLDSPFFGRVDFIYDGDDEAETFHIGIGNFSEKRGGIPLIYDWRAPVSGLFYDYDRGPASYEAPSGRMHGEISSKWQYKIRGGRMIYEFESDMKIDDDILKQELGTNSDTQLKNIVRTIQKEQNAIIRNTKDKVLVIQGAAGSGKTSVALHRIAYLLYHDRENLRSSNILVLSPNSVFSDYISHILPELGEENIREMSLDLFAYRELKDTVADCEDRYHQIERQIREGCAGRDRQAREARYRWKQSKEFVQCVEGFLVELEDRLVDFQNVEYKGMEKKAEEILKLFYHKFSGVPLLSRMDAVMECFVDEYETLHDKTLPEEELLVIRERFESLYVTTDLYVIYNWLLEDSGYPALRDVPAEKRFLKYEDVYPLLYLKYRLLTGAARRNIRHLVIDEMQDYSYLQYVILGLLFPCNMTILGDRAQTVDQEPMDVLTFLPEIFGRKIRCIEMKKSYRNTAEIAEYAGKITGIEGVEYFQRHGKAVEERRLASREEALDEVLRQVRLIRLEAEAAGEERGTDERREMPGAEEMRGASKAGPTREKSSAESGSEIEYENAAVLTMTEEEAIDAYRYLKERREDVYYIDRDSSLFQKGITVTTFYLAKGLEFDQVFVLGGEKESPLFQQFRYICATRALHELYVYDFGA</sequence>
<proteinExistence type="predicted"/>
<gene>
    <name evidence="8" type="ORF">EBB54_00750</name>
</gene>
<dbReference type="PANTHER" id="PTHR11070">
    <property type="entry name" value="UVRD / RECB / PCRA DNA HELICASE FAMILY MEMBER"/>
    <property type="match status" value="1"/>
</dbReference>